<dbReference type="InterPro" id="IPR006680">
    <property type="entry name" value="Amidohydro-rel"/>
</dbReference>
<dbReference type="InParanoid" id="A0A1I5HZ11"/>
<evidence type="ECO:0000313" key="2">
    <source>
        <dbReference type="EMBL" id="SFO53507.1"/>
    </source>
</evidence>
<accession>A0A1I5HZ11</accession>
<name>A0A1I5HZ11_9ACTN</name>
<dbReference type="Pfam" id="PF04909">
    <property type="entry name" value="Amidohydro_2"/>
    <property type="match status" value="1"/>
</dbReference>
<dbReference type="EMBL" id="FOVH01000007">
    <property type="protein sequence ID" value="SFO53507.1"/>
    <property type="molecule type" value="Genomic_DNA"/>
</dbReference>
<feature type="domain" description="Amidohydrolase-related" evidence="1">
    <location>
        <begin position="101"/>
        <end position="322"/>
    </location>
</feature>
<evidence type="ECO:0000259" key="1">
    <source>
        <dbReference type="Pfam" id="PF04909"/>
    </source>
</evidence>
<dbReference type="STRING" id="1993.SAMN04489713_10720"/>
<dbReference type="AlphaFoldDB" id="A0A1I5HZ11"/>
<organism evidence="2 3">
    <name type="scientific">Actinomadura madurae</name>
    <dbReference type="NCBI Taxonomy" id="1993"/>
    <lineage>
        <taxon>Bacteria</taxon>
        <taxon>Bacillati</taxon>
        <taxon>Actinomycetota</taxon>
        <taxon>Actinomycetes</taxon>
        <taxon>Streptosporangiales</taxon>
        <taxon>Thermomonosporaceae</taxon>
        <taxon>Actinomadura</taxon>
    </lineage>
</organism>
<sequence length="362" mass="40707">MIDGIPVIDAVVHPYNLTEENFRTEHARAITAIVSGGNRAVAPPGYRLPKDGYERNWSIEEVANMSFVESYADLAVYHVVPIRAFHDGICSVEKGLEAQERWPDRFLFYVGVDPMEGTKAIEDLERQVELFDRPIGLKLYPNSWVASEVTGWLMDDPEVAFPLFERARQLGIKTVAVHKAIPLGPVELKHYRVDDIDRAAMAFPDLNFEIVHGGMAFLEETAWQLARFRNVWVNLESTATMLTNRPSAFERAFAALVAHGGPRALSQIVWGTGCMVAHPRPHLENFARNFAFSPETVERFGLPEITDEVRRDVLARNYARLHGIDLAERLNRIKGDAFDLHRPDGTEPPAPYSTTAVADVAY</sequence>
<dbReference type="PANTHER" id="PTHR42889">
    <property type="entry name" value="BLR3681 PROTEIN"/>
    <property type="match status" value="1"/>
</dbReference>
<dbReference type="Gene3D" id="3.20.20.140">
    <property type="entry name" value="Metal-dependent hydrolases"/>
    <property type="match status" value="1"/>
</dbReference>
<reference evidence="2 3" key="1">
    <citation type="submission" date="2016-10" db="EMBL/GenBank/DDBJ databases">
        <authorList>
            <person name="de Groot N.N."/>
        </authorList>
    </citation>
    <scope>NUCLEOTIDE SEQUENCE [LARGE SCALE GENOMIC DNA]</scope>
    <source>
        <strain evidence="2 3">DSM 43067</strain>
    </source>
</reference>
<dbReference type="GO" id="GO:0016787">
    <property type="term" value="F:hydrolase activity"/>
    <property type="evidence" value="ECO:0007669"/>
    <property type="project" value="InterPro"/>
</dbReference>
<proteinExistence type="predicted"/>
<evidence type="ECO:0000313" key="3">
    <source>
        <dbReference type="Proteomes" id="UP000183413"/>
    </source>
</evidence>
<keyword evidence="3" id="KW-1185">Reference proteome</keyword>
<dbReference type="PANTHER" id="PTHR42889:SF1">
    <property type="entry name" value="BLR3681 PROTEIN"/>
    <property type="match status" value="1"/>
</dbReference>
<dbReference type="SUPFAM" id="SSF51556">
    <property type="entry name" value="Metallo-dependent hydrolases"/>
    <property type="match status" value="1"/>
</dbReference>
<gene>
    <name evidence="2" type="ORF">SAMN04489713_10720</name>
</gene>
<protein>
    <recommendedName>
        <fullName evidence="1">Amidohydrolase-related domain-containing protein</fullName>
    </recommendedName>
</protein>
<dbReference type="eggNOG" id="COG2159">
    <property type="taxonomic scope" value="Bacteria"/>
</dbReference>
<dbReference type="InterPro" id="IPR032466">
    <property type="entry name" value="Metal_Hydrolase"/>
</dbReference>
<dbReference type="Proteomes" id="UP000183413">
    <property type="component" value="Unassembled WGS sequence"/>
</dbReference>